<organism evidence="2">
    <name type="scientific">uncultured Rubrobacteraceae bacterium</name>
    <dbReference type="NCBI Taxonomy" id="349277"/>
    <lineage>
        <taxon>Bacteria</taxon>
        <taxon>Bacillati</taxon>
        <taxon>Actinomycetota</taxon>
        <taxon>Rubrobacteria</taxon>
        <taxon>Rubrobacterales</taxon>
        <taxon>Rubrobacteraceae</taxon>
        <taxon>environmental samples</taxon>
    </lineage>
</organism>
<feature type="compositionally biased region" description="Polar residues" evidence="1">
    <location>
        <begin position="34"/>
        <end position="45"/>
    </location>
</feature>
<reference evidence="2" key="1">
    <citation type="submission" date="2020-02" db="EMBL/GenBank/DDBJ databases">
        <authorList>
            <person name="Meier V. D."/>
        </authorList>
    </citation>
    <scope>NUCLEOTIDE SEQUENCE</scope>
    <source>
        <strain evidence="2">AVDCRST_MAG55</strain>
    </source>
</reference>
<gene>
    <name evidence="2" type="ORF">AVDCRST_MAG55-1234</name>
</gene>
<dbReference type="EMBL" id="CADCUZ010000050">
    <property type="protein sequence ID" value="CAA9409801.1"/>
    <property type="molecule type" value="Genomic_DNA"/>
</dbReference>
<evidence type="ECO:0000256" key="1">
    <source>
        <dbReference type="SAM" id="MobiDB-lite"/>
    </source>
</evidence>
<accession>A0A6J4P9K8</accession>
<feature type="compositionally biased region" description="Basic and acidic residues" evidence="1">
    <location>
        <begin position="13"/>
        <end position="28"/>
    </location>
</feature>
<dbReference type="AlphaFoldDB" id="A0A6J4P9K8"/>
<name>A0A6J4P9K8_9ACTN</name>
<evidence type="ECO:0000313" key="2">
    <source>
        <dbReference type="EMBL" id="CAA9409801.1"/>
    </source>
</evidence>
<feature type="region of interest" description="Disordered" evidence="1">
    <location>
        <begin position="1"/>
        <end position="45"/>
    </location>
</feature>
<proteinExistence type="predicted"/>
<sequence length="45" mass="4856">MGESPQRPPKVKGLREHPESLRQKDRGPEGVLESSVSSARSTPTG</sequence>
<protein>
    <submittedName>
        <fullName evidence="2">Uncharacterized protein</fullName>
    </submittedName>
</protein>